<keyword evidence="3 6" id="KW-0812">Transmembrane</keyword>
<dbReference type="Proteomes" id="UP000219331">
    <property type="component" value="Unassembled WGS sequence"/>
</dbReference>
<dbReference type="Gene3D" id="1.20.1250.20">
    <property type="entry name" value="MFS general substrate transporter like domains"/>
    <property type="match status" value="1"/>
</dbReference>
<dbReference type="AlphaFoldDB" id="A0A285R5Q2"/>
<keyword evidence="5 6" id="KW-0472">Membrane</keyword>
<dbReference type="SUPFAM" id="SSF103473">
    <property type="entry name" value="MFS general substrate transporter"/>
    <property type="match status" value="1"/>
</dbReference>
<dbReference type="PANTHER" id="PTHR43124:SF5">
    <property type="entry name" value="PURINE RIBONUCLEOSIDE EFFLUX PUMP NEPI"/>
    <property type="match status" value="1"/>
</dbReference>
<feature type="transmembrane region" description="Helical" evidence="6">
    <location>
        <begin position="20"/>
        <end position="39"/>
    </location>
</feature>
<gene>
    <name evidence="8" type="ORF">SAMN05421512_101112</name>
</gene>
<feature type="transmembrane region" description="Helical" evidence="6">
    <location>
        <begin position="177"/>
        <end position="202"/>
    </location>
</feature>
<dbReference type="GO" id="GO:0005886">
    <property type="term" value="C:plasma membrane"/>
    <property type="evidence" value="ECO:0007669"/>
    <property type="project" value="UniProtKB-SubCell"/>
</dbReference>
<feature type="transmembrane region" description="Helical" evidence="6">
    <location>
        <begin position="249"/>
        <end position="272"/>
    </location>
</feature>
<evidence type="ECO:0000256" key="4">
    <source>
        <dbReference type="ARBA" id="ARBA00022989"/>
    </source>
</evidence>
<feature type="transmembrane region" description="Helical" evidence="6">
    <location>
        <begin position="116"/>
        <end position="137"/>
    </location>
</feature>
<dbReference type="PROSITE" id="PS50850">
    <property type="entry name" value="MFS"/>
    <property type="match status" value="1"/>
</dbReference>
<evidence type="ECO:0000259" key="7">
    <source>
        <dbReference type="PROSITE" id="PS50850"/>
    </source>
</evidence>
<feature type="transmembrane region" description="Helical" evidence="6">
    <location>
        <begin position="59"/>
        <end position="79"/>
    </location>
</feature>
<feature type="transmembrane region" description="Helical" evidence="6">
    <location>
        <begin position="149"/>
        <end position="171"/>
    </location>
</feature>
<dbReference type="Pfam" id="PF07690">
    <property type="entry name" value="MFS_1"/>
    <property type="match status" value="1"/>
</dbReference>
<dbReference type="InterPro" id="IPR020846">
    <property type="entry name" value="MFS_dom"/>
</dbReference>
<comment type="subcellular location">
    <subcellularLocation>
        <location evidence="1">Cell membrane</location>
        <topology evidence="1">Multi-pass membrane protein</topology>
    </subcellularLocation>
</comment>
<evidence type="ECO:0000313" key="9">
    <source>
        <dbReference type="Proteomes" id="UP000219331"/>
    </source>
</evidence>
<dbReference type="PANTHER" id="PTHR43124">
    <property type="entry name" value="PURINE EFFLUX PUMP PBUE"/>
    <property type="match status" value="1"/>
</dbReference>
<evidence type="ECO:0000256" key="2">
    <source>
        <dbReference type="ARBA" id="ARBA00022475"/>
    </source>
</evidence>
<feature type="transmembrane region" description="Helical" evidence="6">
    <location>
        <begin position="284"/>
        <end position="306"/>
    </location>
</feature>
<name>A0A285R5Q2_9HYPH</name>
<feature type="transmembrane region" description="Helical" evidence="6">
    <location>
        <begin position="312"/>
        <end position="333"/>
    </location>
</feature>
<dbReference type="RefSeq" id="WP_097173571.1">
    <property type="nucleotide sequence ID" value="NZ_OBML01000001.1"/>
</dbReference>
<dbReference type="STRING" id="538381.GCA_001696535_01194"/>
<dbReference type="OrthoDB" id="9812189at2"/>
<dbReference type="CDD" id="cd17324">
    <property type="entry name" value="MFS_NepI_like"/>
    <property type="match status" value="1"/>
</dbReference>
<protein>
    <submittedName>
        <fullName evidence="8">Predicted arabinose efflux permease, MFS family</fullName>
    </submittedName>
</protein>
<dbReference type="EMBL" id="OBML01000001">
    <property type="protein sequence ID" value="SOB89204.1"/>
    <property type="molecule type" value="Genomic_DNA"/>
</dbReference>
<feature type="transmembrane region" description="Helical" evidence="6">
    <location>
        <begin position="345"/>
        <end position="368"/>
    </location>
</feature>
<keyword evidence="2" id="KW-1003">Cell membrane</keyword>
<evidence type="ECO:0000313" key="8">
    <source>
        <dbReference type="EMBL" id="SOB89204.1"/>
    </source>
</evidence>
<accession>A0A285R5Q2</accession>
<dbReference type="GO" id="GO:0022857">
    <property type="term" value="F:transmembrane transporter activity"/>
    <property type="evidence" value="ECO:0007669"/>
    <property type="project" value="InterPro"/>
</dbReference>
<keyword evidence="9" id="KW-1185">Reference proteome</keyword>
<feature type="domain" description="Major facilitator superfamily (MFS) profile" evidence="7">
    <location>
        <begin position="18"/>
        <end position="399"/>
    </location>
</feature>
<organism evidence="8 9">
    <name type="scientific">Stappia indica</name>
    <dbReference type="NCBI Taxonomy" id="538381"/>
    <lineage>
        <taxon>Bacteria</taxon>
        <taxon>Pseudomonadati</taxon>
        <taxon>Pseudomonadota</taxon>
        <taxon>Alphaproteobacteria</taxon>
        <taxon>Hyphomicrobiales</taxon>
        <taxon>Stappiaceae</taxon>
        <taxon>Stappia</taxon>
    </lineage>
</organism>
<evidence type="ECO:0000256" key="3">
    <source>
        <dbReference type="ARBA" id="ARBA00022692"/>
    </source>
</evidence>
<dbReference type="InterPro" id="IPR011701">
    <property type="entry name" value="MFS"/>
</dbReference>
<feature type="transmembrane region" description="Helical" evidence="6">
    <location>
        <begin position="91"/>
        <end position="110"/>
    </location>
</feature>
<evidence type="ECO:0000256" key="1">
    <source>
        <dbReference type="ARBA" id="ARBA00004651"/>
    </source>
</evidence>
<dbReference type="InterPro" id="IPR036259">
    <property type="entry name" value="MFS_trans_sf"/>
</dbReference>
<feature type="transmembrane region" description="Helical" evidence="6">
    <location>
        <begin position="374"/>
        <end position="395"/>
    </location>
</feature>
<evidence type="ECO:0000256" key="6">
    <source>
        <dbReference type="SAM" id="Phobius"/>
    </source>
</evidence>
<feature type="transmembrane region" description="Helical" evidence="6">
    <location>
        <begin position="222"/>
        <end position="243"/>
    </location>
</feature>
<proteinExistence type="predicted"/>
<sequence>MTDRTPAAASPAASPPASTAAAWAAVFAMSLGVFSLVGAEFLPASLLTPMADDLRISEGLAGQAVTATAAMGVVASLTVAAFTHRIDRRHVLIGFSLLLIVSNLIVAFAGSVEVLLAGRLLLGAALGGFWSLSTAVVMRLVPEASVPKALSIMVSGVSAATIFAAPVGSYLGDLLGWRFVFAGAAGLAVLVLAVQVATLPSLPPRGRTRLSILVELMSRRHVALAMLAVLLVFAGHMSLFTYIRPFLETVTGIGVTAISAALLAFGVANFAGNYLGSMLVARSLRLTLALAPLAIAGLAVLMTNLGADFPSALAIVTLWGLAFGTVPVAWSAWVSRAVADEPESAGGLLVAAINLAIAAGAAVGGLVLDLSGVTSVFLTSSSVLALATLTVLAGVQTGRAPARA</sequence>
<dbReference type="InterPro" id="IPR050189">
    <property type="entry name" value="MFS_Efflux_Transporters"/>
</dbReference>
<evidence type="ECO:0000256" key="5">
    <source>
        <dbReference type="ARBA" id="ARBA00023136"/>
    </source>
</evidence>
<keyword evidence="4 6" id="KW-1133">Transmembrane helix</keyword>
<reference evidence="8 9" key="1">
    <citation type="submission" date="2017-08" db="EMBL/GenBank/DDBJ databases">
        <authorList>
            <person name="de Groot N.N."/>
        </authorList>
    </citation>
    <scope>NUCLEOTIDE SEQUENCE [LARGE SCALE GENOMIC DNA]</scope>
    <source>
        <strain evidence="8 9">USBA 352</strain>
    </source>
</reference>